<evidence type="ECO:0000256" key="8">
    <source>
        <dbReference type="SAM" id="MobiDB-lite"/>
    </source>
</evidence>
<dbReference type="InterPro" id="IPR018574">
    <property type="entry name" value="Structure-sp_endonuc_su_Slx4"/>
</dbReference>
<dbReference type="Pfam" id="PF09494">
    <property type="entry name" value="Slx4"/>
    <property type="match status" value="1"/>
</dbReference>
<dbReference type="GO" id="GO:0006281">
    <property type="term" value="P:DNA repair"/>
    <property type="evidence" value="ECO:0007669"/>
    <property type="project" value="UniProtKB-KW"/>
</dbReference>
<comment type="caution">
    <text evidence="9">The sequence shown here is derived from an EMBL/GenBank/DDBJ whole genome shotgun (WGS) entry which is preliminary data.</text>
</comment>
<dbReference type="EMBL" id="MVBO01000105">
    <property type="protein sequence ID" value="OZJ03080.1"/>
    <property type="molecule type" value="Genomic_DNA"/>
</dbReference>
<evidence type="ECO:0000256" key="4">
    <source>
        <dbReference type="ARBA" id="ARBA00023172"/>
    </source>
</evidence>
<keyword evidence="4" id="KW-0233">DNA recombination</keyword>
<organism evidence="9 10">
    <name type="scientific">Bifiguratus adelaidae</name>
    <dbReference type="NCBI Taxonomy" id="1938954"/>
    <lineage>
        <taxon>Eukaryota</taxon>
        <taxon>Fungi</taxon>
        <taxon>Fungi incertae sedis</taxon>
        <taxon>Mucoromycota</taxon>
        <taxon>Mucoromycotina</taxon>
        <taxon>Endogonomycetes</taxon>
        <taxon>Endogonales</taxon>
        <taxon>Endogonales incertae sedis</taxon>
        <taxon>Bifiguratus</taxon>
    </lineage>
</organism>
<dbReference type="CDD" id="cd22999">
    <property type="entry name" value="SAP_SLX4"/>
    <property type="match status" value="1"/>
</dbReference>
<reference evidence="9 10" key="1">
    <citation type="journal article" date="2017" name="Mycologia">
        <title>Bifiguratus adelaidae, gen. et sp. nov., a new member of Mucoromycotina in endophytic and soil-dwelling habitats.</title>
        <authorList>
            <person name="Torres-Cruz T.J."/>
            <person name="Billingsley Tobias T.L."/>
            <person name="Almatruk M."/>
            <person name="Hesse C."/>
            <person name="Kuske C.R."/>
            <person name="Desiro A."/>
            <person name="Benucci G.M."/>
            <person name="Bonito G."/>
            <person name="Stajich J.E."/>
            <person name="Dunlap C."/>
            <person name="Arnold A.E."/>
            <person name="Porras-Alfaro A."/>
        </authorList>
    </citation>
    <scope>NUCLEOTIDE SEQUENCE [LARGE SCALE GENOMIC DNA]</scope>
    <source>
        <strain evidence="9 10">AZ0501</strain>
    </source>
</reference>
<feature type="region of interest" description="Disordered" evidence="8">
    <location>
        <begin position="638"/>
        <end position="691"/>
    </location>
</feature>
<evidence type="ECO:0000313" key="9">
    <source>
        <dbReference type="EMBL" id="OZJ03080.1"/>
    </source>
</evidence>
<dbReference type="Proteomes" id="UP000242875">
    <property type="component" value="Unassembled WGS sequence"/>
</dbReference>
<keyword evidence="10" id="KW-1185">Reference proteome</keyword>
<feature type="compositionally biased region" description="Basic residues" evidence="8">
    <location>
        <begin position="769"/>
        <end position="787"/>
    </location>
</feature>
<dbReference type="GO" id="GO:0033557">
    <property type="term" value="C:Slx1-Slx4 complex"/>
    <property type="evidence" value="ECO:0007669"/>
    <property type="project" value="InterPro"/>
</dbReference>
<evidence type="ECO:0000256" key="6">
    <source>
        <dbReference type="ARBA" id="ARBA00023242"/>
    </source>
</evidence>
<dbReference type="PANTHER" id="PTHR21541">
    <property type="entry name" value="BTB POZ DOMAIN CONTAINING 12"/>
    <property type="match status" value="1"/>
</dbReference>
<proteinExistence type="inferred from homology"/>
<feature type="compositionally biased region" description="Low complexity" evidence="8">
    <location>
        <begin position="577"/>
        <end position="589"/>
    </location>
</feature>
<keyword evidence="5" id="KW-0234">DNA repair</keyword>
<evidence type="ECO:0000256" key="2">
    <source>
        <dbReference type="ARBA" id="ARBA00006661"/>
    </source>
</evidence>
<evidence type="ECO:0000256" key="7">
    <source>
        <dbReference type="ARBA" id="ARBA00029496"/>
    </source>
</evidence>
<feature type="region of interest" description="Disordered" evidence="8">
    <location>
        <begin position="560"/>
        <end position="600"/>
    </location>
</feature>
<evidence type="ECO:0000256" key="5">
    <source>
        <dbReference type="ARBA" id="ARBA00023204"/>
    </source>
</evidence>
<evidence type="ECO:0000256" key="1">
    <source>
        <dbReference type="ARBA" id="ARBA00004123"/>
    </source>
</evidence>
<dbReference type="GO" id="GO:0000712">
    <property type="term" value="P:resolution of meiotic recombination intermediates"/>
    <property type="evidence" value="ECO:0007669"/>
    <property type="project" value="TreeGrafter"/>
</dbReference>
<dbReference type="PANTHER" id="PTHR21541:SF3">
    <property type="entry name" value="STRUCTURE-SPECIFIC ENDONUCLEASE SUBUNIT SLX4"/>
    <property type="match status" value="1"/>
</dbReference>
<feature type="compositionally biased region" description="Acidic residues" evidence="8">
    <location>
        <begin position="676"/>
        <end position="691"/>
    </location>
</feature>
<comment type="subcellular location">
    <subcellularLocation>
        <location evidence="1">Nucleus</location>
    </subcellularLocation>
</comment>
<name>A0A261XXI8_9FUNG</name>
<feature type="compositionally biased region" description="Basic and acidic residues" evidence="8">
    <location>
        <begin position="638"/>
        <end position="647"/>
    </location>
</feature>
<feature type="region of interest" description="Disordered" evidence="8">
    <location>
        <begin position="1"/>
        <end position="59"/>
    </location>
</feature>
<comment type="similarity">
    <text evidence="2">Belongs to the SLX4 family.</text>
</comment>
<feature type="region of interest" description="Disordered" evidence="8">
    <location>
        <begin position="765"/>
        <end position="787"/>
    </location>
</feature>
<dbReference type="AlphaFoldDB" id="A0A261XXI8"/>
<evidence type="ECO:0000313" key="10">
    <source>
        <dbReference type="Proteomes" id="UP000242875"/>
    </source>
</evidence>
<gene>
    <name evidence="9" type="ORF">BZG36_03906</name>
</gene>
<dbReference type="OrthoDB" id="5576441at2759"/>
<evidence type="ECO:0000256" key="3">
    <source>
        <dbReference type="ARBA" id="ARBA00022763"/>
    </source>
</evidence>
<keyword evidence="6" id="KW-0539">Nucleus</keyword>
<dbReference type="GO" id="GO:0006260">
    <property type="term" value="P:DNA replication"/>
    <property type="evidence" value="ECO:0007669"/>
    <property type="project" value="InterPro"/>
</dbReference>
<protein>
    <recommendedName>
        <fullName evidence="7">Structure-specific endonuclease subunit SLX4</fullName>
    </recommendedName>
</protein>
<sequence>MEGRVGVGVEITELSSSLSEEDAKRSRGVKRKALSLSTSKKQSHEASSRPSTSPEEGSKVVEVQMEVTEQALSREGDSISDGDMVIPLSKRSKRHAAETNAACSIEASSVIDIPSDDTASVLLDTLLQPYENAESVIRDAEIDSGALLEANMGDLYFCQLCTKDLSAYNTIRRQQHLNRCLDDVGMMTKSEITTTTNPGVAVLMNTTTCPECRKALPVAKNGSLKSRVVHLKSCSQKKGHDLQHLLRRLKWMQWSAGSANSSKCSSVINTNAIASTEQKPSIGIVKMYQVSELESDGEDFQSETVVYPVNHIQDRRQTNRRRHKDTDEEFQLALALSRSTSASSSRTKRSRSSRNSEWTSVVPVAESLERISSRATAILFPEVTDMPSDLSQSQSISAESASGSRPFKRKVLGTINGATESARSSLWDLSTGKSEPDDLENVFVTNVIAKYMSDEAASPPSAMGSPSLSQLPPSSLDLLDDNSHAEEPSLVLLEPCENLQRASSLTFSDDILCNGEIHDEGVPPMSPISDGHDVAIDTSIGQPIDPELGSLASSDIPDLPMPHEQGPTQKATGHCFPNNPSTSSSYTPSRIHTQKSPPMPAYEKMKVGVLKAKVMKYGFRPTTKAVMVSQLQQVWRSLQEKKSKPQIDKVTTSSMQQDPKAPHDAGSDGTTSSAESVDEDMSSLSDDVTDMNDETKHDAQVIHSKIMSFIKESPEVYHQILRYEPLDFEILYAAIASYAFIFHRRHLRAFLDSQGIAFYMPEGSGGWRGARKKAKRGKKKRTPRHAT</sequence>
<accession>A0A261XXI8</accession>
<keyword evidence="3" id="KW-0227">DNA damage</keyword>